<dbReference type="Proteomes" id="UP000824082">
    <property type="component" value="Unassembled WGS sequence"/>
</dbReference>
<dbReference type="Gene3D" id="3.40.109.10">
    <property type="entry name" value="NADH Oxidase"/>
    <property type="match status" value="1"/>
</dbReference>
<feature type="domain" description="Putative nitroreductase TM1586" evidence="1">
    <location>
        <begin position="16"/>
        <end position="228"/>
    </location>
</feature>
<dbReference type="GO" id="GO:0016491">
    <property type="term" value="F:oxidoreductase activity"/>
    <property type="evidence" value="ECO:0007669"/>
    <property type="project" value="InterPro"/>
</dbReference>
<dbReference type="Pfam" id="PF14512">
    <property type="entry name" value="TM1586_NiRdase"/>
    <property type="match status" value="1"/>
</dbReference>
<organism evidence="2 3">
    <name type="scientific">Candidatus Egerieicola faecale</name>
    <dbReference type="NCBI Taxonomy" id="2840774"/>
    <lineage>
        <taxon>Bacteria</taxon>
        <taxon>Bacillati</taxon>
        <taxon>Bacillota</taxon>
        <taxon>Clostridia</taxon>
        <taxon>Eubacteriales</taxon>
        <taxon>Oscillospiraceae</taxon>
        <taxon>Oscillospiraceae incertae sedis</taxon>
        <taxon>Candidatus Egerieicola</taxon>
    </lineage>
</organism>
<dbReference type="InterPro" id="IPR000415">
    <property type="entry name" value="Nitroreductase-like"/>
</dbReference>
<evidence type="ECO:0000259" key="1">
    <source>
        <dbReference type="Pfam" id="PF14512"/>
    </source>
</evidence>
<reference evidence="2" key="1">
    <citation type="submission" date="2020-10" db="EMBL/GenBank/DDBJ databases">
        <authorList>
            <person name="Gilroy R."/>
        </authorList>
    </citation>
    <scope>NUCLEOTIDE SEQUENCE</scope>
    <source>
        <strain evidence="2">4509</strain>
    </source>
</reference>
<evidence type="ECO:0000313" key="3">
    <source>
        <dbReference type="Proteomes" id="UP000824082"/>
    </source>
</evidence>
<protein>
    <recommendedName>
        <fullName evidence="1">Putative nitroreductase TM1586 domain-containing protein</fullName>
    </recommendedName>
</protein>
<comment type="caution">
    <text evidence="2">The sequence shown here is derived from an EMBL/GenBank/DDBJ whole genome shotgun (WGS) entry which is preliminary data.</text>
</comment>
<dbReference type="AlphaFoldDB" id="A0A9D1IU36"/>
<sequence length="272" mass="31124">MLDKNKLADYVPGFQSRRTFSPQPPSQEELVLAQQAAEELAQQSGLTFTRFDQPKLLFDSFKRGKGFFRFAHYYYVISAKEDTPENRGKTGYFGQQLALYLTSLRLGCCWEMDRFDREKLAGLLFPDSEEKPLAVLLFGRVNPIRSLREGTIHQMRKLHSKSFDKMFRSDRLDIPYWFHLGLEYFHKAPGNANRYEEAIRLKDTTAFFTAQPGQEMSTGIGTLHFELAVNSLPSCHGEIRVLEDQKVCFVNTIGETDAHQAQPAKEDSHGVA</sequence>
<gene>
    <name evidence="2" type="ORF">IAD19_05770</name>
</gene>
<name>A0A9D1IU36_9FIRM</name>
<reference evidence="2" key="2">
    <citation type="journal article" date="2021" name="PeerJ">
        <title>Extensive microbial diversity within the chicken gut microbiome revealed by metagenomics and culture.</title>
        <authorList>
            <person name="Gilroy R."/>
            <person name="Ravi A."/>
            <person name="Getino M."/>
            <person name="Pursley I."/>
            <person name="Horton D.L."/>
            <person name="Alikhan N.F."/>
            <person name="Baker D."/>
            <person name="Gharbi K."/>
            <person name="Hall N."/>
            <person name="Watson M."/>
            <person name="Adriaenssens E.M."/>
            <person name="Foster-Nyarko E."/>
            <person name="Jarju S."/>
            <person name="Secka A."/>
            <person name="Antonio M."/>
            <person name="Oren A."/>
            <person name="Chaudhuri R.R."/>
            <person name="La Ragione R."/>
            <person name="Hildebrand F."/>
            <person name="Pallen M.J."/>
        </authorList>
    </citation>
    <scope>NUCLEOTIDE SEQUENCE</scope>
    <source>
        <strain evidence="2">4509</strain>
    </source>
</reference>
<dbReference type="EMBL" id="DVMX01000113">
    <property type="protein sequence ID" value="HIU42044.1"/>
    <property type="molecule type" value="Genomic_DNA"/>
</dbReference>
<proteinExistence type="predicted"/>
<evidence type="ECO:0000313" key="2">
    <source>
        <dbReference type="EMBL" id="HIU42044.1"/>
    </source>
</evidence>
<dbReference type="InterPro" id="IPR029478">
    <property type="entry name" value="TM1586_NiRdase"/>
</dbReference>
<dbReference type="SUPFAM" id="SSF55469">
    <property type="entry name" value="FMN-dependent nitroreductase-like"/>
    <property type="match status" value="1"/>
</dbReference>
<accession>A0A9D1IU36</accession>